<dbReference type="InterPro" id="IPR036259">
    <property type="entry name" value="MFS_trans_sf"/>
</dbReference>
<evidence type="ECO:0000313" key="11">
    <source>
        <dbReference type="Proteomes" id="UP000320386"/>
    </source>
</evidence>
<dbReference type="EMBL" id="CP036280">
    <property type="protein sequence ID" value="QDU72731.1"/>
    <property type="molecule type" value="Genomic_DNA"/>
</dbReference>
<evidence type="ECO:0000256" key="6">
    <source>
        <dbReference type="ARBA" id="ARBA00022989"/>
    </source>
</evidence>
<feature type="transmembrane region" description="Helical" evidence="8">
    <location>
        <begin position="18"/>
        <end position="36"/>
    </location>
</feature>
<evidence type="ECO:0000256" key="1">
    <source>
        <dbReference type="ARBA" id="ARBA00004429"/>
    </source>
</evidence>
<keyword evidence="2" id="KW-0813">Transport</keyword>
<reference evidence="10 11" key="1">
    <citation type="submission" date="2019-02" db="EMBL/GenBank/DDBJ databases">
        <title>Deep-cultivation of Planctomycetes and their phenomic and genomic characterization uncovers novel biology.</title>
        <authorList>
            <person name="Wiegand S."/>
            <person name="Jogler M."/>
            <person name="Boedeker C."/>
            <person name="Pinto D."/>
            <person name="Vollmers J."/>
            <person name="Rivas-Marin E."/>
            <person name="Kohn T."/>
            <person name="Peeters S.H."/>
            <person name="Heuer A."/>
            <person name="Rast P."/>
            <person name="Oberbeckmann S."/>
            <person name="Bunk B."/>
            <person name="Jeske O."/>
            <person name="Meyerdierks A."/>
            <person name="Storesund J.E."/>
            <person name="Kallscheuer N."/>
            <person name="Luecker S."/>
            <person name="Lage O.M."/>
            <person name="Pohl T."/>
            <person name="Merkel B.J."/>
            <person name="Hornburger P."/>
            <person name="Mueller R.-W."/>
            <person name="Bruemmer F."/>
            <person name="Labrenz M."/>
            <person name="Spormann A.M."/>
            <person name="Op den Camp H."/>
            <person name="Overmann J."/>
            <person name="Amann R."/>
            <person name="Jetten M.S.M."/>
            <person name="Mascher T."/>
            <person name="Medema M.H."/>
            <person name="Devos D.P."/>
            <person name="Kaster A.-K."/>
            <person name="Ovreas L."/>
            <person name="Rohde M."/>
            <person name="Galperin M.Y."/>
            <person name="Jogler C."/>
        </authorList>
    </citation>
    <scope>NUCLEOTIDE SEQUENCE [LARGE SCALE GENOMIC DNA]</scope>
    <source>
        <strain evidence="10 11">Pan265</strain>
    </source>
</reference>
<keyword evidence="6 8" id="KW-1133">Transmembrane helix</keyword>
<evidence type="ECO:0000259" key="9">
    <source>
        <dbReference type="PROSITE" id="PS50850"/>
    </source>
</evidence>
<feature type="transmembrane region" description="Helical" evidence="8">
    <location>
        <begin position="77"/>
        <end position="95"/>
    </location>
</feature>
<evidence type="ECO:0000256" key="5">
    <source>
        <dbReference type="ARBA" id="ARBA00022692"/>
    </source>
</evidence>
<name>A0A518C0G9_9BACT</name>
<evidence type="ECO:0000256" key="2">
    <source>
        <dbReference type="ARBA" id="ARBA00022448"/>
    </source>
</evidence>
<feature type="transmembrane region" description="Helical" evidence="8">
    <location>
        <begin position="250"/>
        <end position="271"/>
    </location>
</feature>
<evidence type="ECO:0000256" key="7">
    <source>
        <dbReference type="ARBA" id="ARBA00023136"/>
    </source>
</evidence>
<evidence type="ECO:0000256" key="8">
    <source>
        <dbReference type="SAM" id="Phobius"/>
    </source>
</evidence>
<organism evidence="10 11">
    <name type="scientific">Mucisphaera calidilacus</name>
    <dbReference type="NCBI Taxonomy" id="2527982"/>
    <lineage>
        <taxon>Bacteria</taxon>
        <taxon>Pseudomonadati</taxon>
        <taxon>Planctomycetota</taxon>
        <taxon>Phycisphaerae</taxon>
        <taxon>Phycisphaerales</taxon>
        <taxon>Phycisphaeraceae</taxon>
        <taxon>Mucisphaera</taxon>
    </lineage>
</organism>
<feature type="transmembrane region" description="Helical" evidence="8">
    <location>
        <begin position="341"/>
        <end position="360"/>
    </location>
</feature>
<feature type="transmembrane region" description="Helical" evidence="8">
    <location>
        <begin position="220"/>
        <end position="238"/>
    </location>
</feature>
<accession>A0A518C0G9</accession>
<keyword evidence="11" id="KW-1185">Reference proteome</keyword>
<dbReference type="SUPFAM" id="SSF103473">
    <property type="entry name" value="MFS general substrate transporter"/>
    <property type="match status" value="1"/>
</dbReference>
<proteinExistence type="predicted"/>
<protein>
    <submittedName>
        <fullName evidence="10">Putative 3-phenylpropionic acid transporter</fullName>
    </submittedName>
</protein>
<evidence type="ECO:0000256" key="4">
    <source>
        <dbReference type="ARBA" id="ARBA00022519"/>
    </source>
</evidence>
<dbReference type="Pfam" id="PF12832">
    <property type="entry name" value="MFS_1_like"/>
    <property type="match status" value="1"/>
</dbReference>
<gene>
    <name evidence="10" type="ORF">Pan265_26050</name>
</gene>
<dbReference type="GO" id="GO:0015528">
    <property type="term" value="F:lactose:proton symporter activity"/>
    <property type="evidence" value="ECO:0007669"/>
    <property type="project" value="TreeGrafter"/>
</dbReference>
<dbReference type="Proteomes" id="UP000320386">
    <property type="component" value="Chromosome"/>
</dbReference>
<feature type="transmembrane region" description="Helical" evidence="8">
    <location>
        <begin position="278"/>
        <end position="299"/>
    </location>
</feature>
<feature type="transmembrane region" description="Helical" evidence="8">
    <location>
        <begin position="305"/>
        <end position="329"/>
    </location>
</feature>
<keyword evidence="4" id="KW-0997">Cell inner membrane</keyword>
<evidence type="ECO:0000313" key="10">
    <source>
        <dbReference type="EMBL" id="QDU72731.1"/>
    </source>
</evidence>
<comment type="subcellular location">
    <subcellularLocation>
        <location evidence="1">Cell inner membrane</location>
        <topology evidence="1">Multi-pass membrane protein</topology>
    </subcellularLocation>
</comment>
<dbReference type="PROSITE" id="PS50850">
    <property type="entry name" value="MFS"/>
    <property type="match status" value="1"/>
</dbReference>
<keyword evidence="7 8" id="KW-0472">Membrane</keyword>
<dbReference type="GO" id="GO:0005886">
    <property type="term" value="C:plasma membrane"/>
    <property type="evidence" value="ECO:0007669"/>
    <property type="project" value="UniProtKB-SubCell"/>
</dbReference>
<dbReference type="PANTHER" id="PTHR23522">
    <property type="entry name" value="BLL5896 PROTEIN"/>
    <property type="match status" value="1"/>
</dbReference>
<dbReference type="InterPro" id="IPR024989">
    <property type="entry name" value="MFS_assoc_dom"/>
</dbReference>
<dbReference type="GO" id="GO:0030395">
    <property type="term" value="F:lactose binding"/>
    <property type="evidence" value="ECO:0007669"/>
    <property type="project" value="TreeGrafter"/>
</dbReference>
<feature type="transmembrane region" description="Helical" evidence="8">
    <location>
        <begin position="372"/>
        <end position="391"/>
    </location>
</feature>
<feature type="transmembrane region" description="Helical" evidence="8">
    <location>
        <begin position="172"/>
        <end position="189"/>
    </location>
</feature>
<keyword evidence="5 8" id="KW-0812">Transmembrane</keyword>
<keyword evidence="3" id="KW-1003">Cell membrane</keyword>
<dbReference type="KEGG" id="mcad:Pan265_26050"/>
<dbReference type="InterPro" id="IPR020846">
    <property type="entry name" value="MFS_dom"/>
</dbReference>
<dbReference type="Gene3D" id="1.20.1250.20">
    <property type="entry name" value="MFS general substrate transporter like domains"/>
    <property type="match status" value="2"/>
</dbReference>
<feature type="transmembrane region" description="Helical" evidence="8">
    <location>
        <begin position="142"/>
        <end position="160"/>
    </location>
</feature>
<dbReference type="PANTHER" id="PTHR23522:SF10">
    <property type="entry name" value="3-PHENYLPROPIONIC ACID TRANSPORTER-RELATED"/>
    <property type="match status" value="1"/>
</dbReference>
<dbReference type="AlphaFoldDB" id="A0A518C0G9"/>
<feature type="transmembrane region" description="Helical" evidence="8">
    <location>
        <begin position="48"/>
        <end position="70"/>
    </location>
</feature>
<feature type="domain" description="Major facilitator superfamily (MFS) profile" evidence="9">
    <location>
        <begin position="217"/>
        <end position="408"/>
    </location>
</feature>
<sequence>MREGVYTVDPLSPLQRHYLFGFAIFGIVQPYLPLILSDIGLNDAQIGMMMAMFGVSIFVSPPVLGAMADLHVQPRTILAGIFLGIGLSFVLLLGASAFLLAALATGLLAICVTPAMTVSDALHFRIQHERASGVAEVPFHHIRVMGAYGFVMPSLIVPVLMMGEGATLSRTLYFGIVLAVVTLVNLQAVPRVRHERQEGGLAKFPTWTALQKLLSPGARWYCLAMLLFSLSMSGYFTFYPLHLQQLGVEARWVGMIASFGVLPEIVFTHYYGWIERRIGLKAIVVIGALAMCARLLLLYSVPEVWAAILSQVFHGPAIMLIVVVAPVYLNRLAGVSDRTSMMGVFAPMVYGIGRTFGPWIAGSISGGDYARVFLLGVCLTLCSALLLLVTFREPVNRPVGEPVPEALR</sequence>
<feature type="transmembrane region" description="Helical" evidence="8">
    <location>
        <begin position="101"/>
        <end position="122"/>
    </location>
</feature>
<evidence type="ECO:0000256" key="3">
    <source>
        <dbReference type="ARBA" id="ARBA00022475"/>
    </source>
</evidence>